<evidence type="ECO:0000313" key="3">
    <source>
        <dbReference type="Proteomes" id="UP001642487"/>
    </source>
</evidence>
<sequence>LSFSSSDLGQPSSSSPLPRPSTRGVRSMKTQVAARDLAGDSRSFVYSTARPARQ</sequence>
<dbReference type="Proteomes" id="UP001642487">
    <property type="component" value="Chromosome 11"/>
</dbReference>
<protein>
    <submittedName>
        <fullName evidence="2">Uncharacterized protein</fullName>
    </submittedName>
</protein>
<accession>A0ABP0Y101</accession>
<gene>
    <name evidence="2" type="ORF">CITCOLO1_LOCUS5390</name>
</gene>
<dbReference type="EMBL" id="OZ021745">
    <property type="protein sequence ID" value="CAK9313662.1"/>
    <property type="molecule type" value="Genomic_DNA"/>
</dbReference>
<feature type="non-terminal residue" evidence="2">
    <location>
        <position position="1"/>
    </location>
</feature>
<keyword evidence="3" id="KW-1185">Reference proteome</keyword>
<proteinExistence type="predicted"/>
<evidence type="ECO:0000256" key="1">
    <source>
        <dbReference type="SAM" id="MobiDB-lite"/>
    </source>
</evidence>
<feature type="region of interest" description="Disordered" evidence="1">
    <location>
        <begin position="1"/>
        <end position="54"/>
    </location>
</feature>
<organism evidence="2 3">
    <name type="scientific">Citrullus colocynthis</name>
    <name type="common">colocynth</name>
    <dbReference type="NCBI Taxonomy" id="252529"/>
    <lineage>
        <taxon>Eukaryota</taxon>
        <taxon>Viridiplantae</taxon>
        <taxon>Streptophyta</taxon>
        <taxon>Embryophyta</taxon>
        <taxon>Tracheophyta</taxon>
        <taxon>Spermatophyta</taxon>
        <taxon>Magnoliopsida</taxon>
        <taxon>eudicotyledons</taxon>
        <taxon>Gunneridae</taxon>
        <taxon>Pentapetalae</taxon>
        <taxon>rosids</taxon>
        <taxon>fabids</taxon>
        <taxon>Cucurbitales</taxon>
        <taxon>Cucurbitaceae</taxon>
        <taxon>Benincaseae</taxon>
        <taxon>Citrullus</taxon>
    </lineage>
</organism>
<name>A0ABP0Y101_9ROSI</name>
<reference evidence="2 3" key="1">
    <citation type="submission" date="2024-03" db="EMBL/GenBank/DDBJ databases">
        <authorList>
            <person name="Gkanogiannis A."/>
            <person name="Becerra Lopez-Lavalle L."/>
        </authorList>
    </citation>
    <scope>NUCLEOTIDE SEQUENCE [LARGE SCALE GENOMIC DNA]</scope>
</reference>
<evidence type="ECO:0000313" key="2">
    <source>
        <dbReference type="EMBL" id="CAK9313662.1"/>
    </source>
</evidence>
<feature type="compositionally biased region" description="Low complexity" evidence="1">
    <location>
        <begin position="1"/>
        <end position="16"/>
    </location>
</feature>